<feature type="region of interest" description="Disordered" evidence="2">
    <location>
        <begin position="116"/>
        <end position="225"/>
    </location>
</feature>
<dbReference type="Proteomes" id="UP000028022">
    <property type="component" value="Unassembled WGS sequence"/>
</dbReference>
<organism evidence="3 4">
    <name type="scientific">Streptococcus mitis</name>
    <dbReference type="NCBI Taxonomy" id="28037"/>
    <lineage>
        <taxon>Bacteria</taxon>
        <taxon>Bacillati</taxon>
        <taxon>Bacillota</taxon>
        <taxon>Bacilli</taxon>
        <taxon>Lactobacillales</taxon>
        <taxon>Streptococcaceae</taxon>
        <taxon>Streptococcus</taxon>
        <taxon>Streptococcus mitis group</taxon>
    </lineage>
</organism>
<evidence type="ECO:0000256" key="1">
    <source>
        <dbReference type="SAM" id="Coils"/>
    </source>
</evidence>
<feature type="compositionally biased region" description="Pro residues" evidence="2">
    <location>
        <begin position="142"/>
        <end position="152"/>
    </location>
</feature>
<evidence type="ECO:0000313" key="4">
    <source>
        <dbReference type="Proteomes" id="UP000028022"/>
    </source>
</evidence>
<dbReference type="EMBL" id="JPFZ01000007">
    <property type="protein sequence ID" value="KEQ48963.1"/>
    <property type="molecule type" value="Genomic_DNA"/>
</dbReference>
<protein>
    <submittedName>
        <fullName evidence="3">Uncharacterized protein</fullName>
    </submittedName>
</protein>
<comment type="caution">
    <text evidence="3">The sequence shown here is derived from an EMBL/GenBank/DDBJ whole genome shotgun (WGS) entry which is preliminary data.</text>
</comment>
<sequence>MEFVLVNKFFRVGKTEVSIQCDKPFTFFTRELEGDHLGDTDETLIEAVKEILRTELDPTSAIVKNQEQLAKTTAALEQANQLMEGMQKVSLHNTDDIEEIFARLEVLEKHNGIDHEHEDEAEGHEETPHVAEPETHSVEPAPVTPPVQPEPQPATEVATNGVPNVVVSEPAPVPAQPTTEQPAAEPRIQPAPAVEQPTESETEHEIPTPTSEASTSENNGGSNNE</sequence>
<evidence type="ECO:0000313" key="3">
    <source>
        <dbReference type="EMBL" id="KEQ48963.1"/>
    </source>
</evidence>
<feature type="compositionally biased region" description="Low complexity" evidence="2">
    <location>
        <begin position="216"/>
        <end position="225"/>
    </location>
</feature>
<feature type="compositionally biased region" description="Basic and acidic residues" evidence="2">
    <location>
        <begin position="116"/>
        <end position="137"/>
    </location>
</feature>
<feature type="coiled-coil region" evidence="1">
    <location>
        <begin position="62"/>
        <end position="89"/>
    </location>
</feature>
<reference evidence="3 4" key="1">
    <citation type="submission" date="2014-05" db="EMBL/GenBank/DDBJ databases">
        <authorList>
            <person name="Daugherty S.C."/>
            <person name="Tallon L.J."/>
            <person name="Sadzewicz L."/>
            <person name="Kilian M."/>
            <person name="Tettelin H."/>
        </authorList>
    </citation>
    <scope>NUCLEOTIDE SEQUENCE [LARGE SCALE GENOMIC DNA]</scope>
    <source>
        <strain evidence="3 4">SK608</strain>
    </source>
</reference>
<evidence type="ECO:0000256" key="2">
    <source>
        <dbReference type="SAM" id="MobiDB-lite"/>
    </source>
</evidence>
<dbReference type="AlphaFoldDB" id="A0A081R190"/>
<proteinExistence type="predicted"/>
<gene>
    <name evidence="3" type="ORF">SK608_0261</name>
</gene>
<name>A0A081R190_STRMT</name>
<accession>A0A081R190</accession>
<keyword evidence="1" id="KW-0175">Coiled coil</keyword>